<protein>
    <submittedName>
        <fullName evidence="1">Uncharacterized protein</fullName>
    </submittedName>
</protein>
<accession>A0A481ZES8</accession>
<proteinExistence type="predicted"/>
<dbReference type="EMBL" id="MK500604">
    <property type="protein sequence ID" value="QBK93712.1"/>
    <property type="molecule type" value="Genomic_DNA"/>
</dbReference>
<gene>
    <name evidence="1" type="ORF">LCPAC406_00260</name>
</gene>
<evidence type="ECO:0000313" key="1">
    <source>
        <dbReference type="EMBL" id="QBK93712.1"/>
    </source>
</evidence>
<sequence length="209" mass="24888">MAVYKIYDYEGRVGYFTRFSDAKREYDKSDFSYQNHGIDLLKLDEKSGEFKSEDWWGEDEENSLREITKEEIKRLPDEIFSFQGCEWDSMSSFINEEPMLKYLAEHYGDDLVHIEPTRENFAIYILNYFRHSCTFDYAVESAIDLEEGIARTKINTVTMKWKSPGEIYVPLMNKERLRREFEKIREPGHENCSEDTVCPMHVRSVSEEF</sequence>
<organism evidence="1">
    <name type="scientific">Pithovirus LCPAC406</name>
    <dbReference type="NCBI Taxonomy" id="2506599"/>
    <lineage>
        <taxon>Viruses</taxon>
        <taxon>Pithoviruses</taxon>
    </lineage>
</organism>
<name>A0A481ZES8_9VIRU</name>
<reference evidence="1" key="1">
    <citation type="journal article" date="2019" name="MBio">
        <title>Virus Genomes from Deep Sea Sediments Expand the Ocean Megavirome and Support Independent Origins of Viral Gigantism.</title>
        <authorList>
            <person name="Backstrom D."/>
            <person name="Yutin N."/>
            <person name="Jorgensen S.L."/>
            <person name="Dharamshi J."/>
            <person name="Homa F."/>
            <person name="Zaremba-Niedwiedzka K."/>
            <person name="Spang A."/>
            <person name="Wolf Y.I."/>
            <person name="Koonin E.V."/>
            <person name="Ettema T.J."/>
        </authorList>
    </citation>
    <scope>NUCLEOTIDE SEQUENCE</scope>
</reference>